<proteinExistence type="predicted"/>
<evidence type="ECO:0000313" key="2">
    <source>
        <dbReference type="Proteomes" id="UP000014140"/>
    </source>
</evidence>
<reference evidence="1 2" key="1">
    <citation type="submission" date="2013-04" db="EMBL/GenBank/DDBJ databases">
        <title>The Genome Sequence of Parabacteroides goldsteinii dnLKV18.</title>
        <authorList>
            <consortium name="The Broad Institute Genomics Platform"/>
            <consortium name="The Broad Institute Genome Sequencing Center for Infectious Disease"/>
            <person name="Earl A."/>
            <person name="Xavier R."/>
            <person name="Kuhn K."/>
            <person name="Stappenbeck T."/>
            <person name="Walker B."/>
            <person name="Young S."/>
            <person name="Zeng Q."/>
            <person name="Gargeya S."/>
            <person name="Fitzgerald M."/>
            <person name="Haas B."/>
            <person name="Abouelleil A."/>
            <person name="Allen A.W."/>
            <person name="Alvarado L."/>
            <person name="Arachchi H.M."/>
            <person name="Berlin A.M."/>
            <person name="Chapman S.B."/>
            <person name="Gainer-Dewar J."/>
            <person name="Goldberg J."/>
            <person name="Griggs A."/>
            <person name="Gujja S."/>
            <person name="Hansen M."/>
            <person name="Howarth C."/>
            <person name="Imamovic A."/>
            <person name="Ireland A."/>
            <person name="Larimer J."/>
            <person name="McCowan C."/>
            <person name="Murphy C."/>
            <person name="Pearson M."/>
            <person name="Poon T.W."/>
            <person name="Priest M."/>
            <person name="Roberts A."/>
            <person name="Saif S."/>
            <person name="Shea T."/>
            <person name="Sisk P."/>
            <person name="Sykes S."/>
            <person name="Wortman J."/>
            <person name="Nusbaum C."/>
            <person name="Birren B."/>
        </authorList>
    </citation>
    <scope>NUCLEOTIDE SEQUENCE [LARGE SCALE GENOMIC DNA]</scope>
    <source>
        <strain evidence="2">dnLKV18</strain>
    </source>
</reference>
<evidence type="ECO:0000313" key="1">
    <source>
        <dbReference type="EMBL" id="EOS16017.1"/>
    </source>
</evidence>
<comment type="caution">
    <text evidence="1">The sequence shown here is derived from an EMBL/GenBank/DDBJ whole genome shotgun (WGS) entry which is preliminary data.</text>
</comment>
<dbReference type="HOGENOM" id="CLU_2937401_0_0_10"/>
<gene>
    <name evidence="1" type="ORF">C803_04331</name>
</gene>
<dbReference type="Proteomes" id="UP000014140">
    <property type="component" value="Unassembled WGS sequence"/>
</dbReference>
<accession>S0GM14</accession>
<organism evidence="1 2">
    <name type="scientific">Parabacteroides goldsteinii dnLKV18</name>
    <dbReference type="NCBI Taxonomy" id="1235789"/>
    <lineage>
        <taxon>Bacteria</taxon>
        <taxon>Pseudomonadati</taxon>
        <taxon>Bacteroidota</taxon>
        <taxon>Bacteroidia</taxon>
        <taxon>Bacteroidales</taxon>
        <taxon>Tannerellaceae</taxon>
        <taxon>Parabacteroides</taxon>
    </lineage>
</organism>
<protein>
    <submittedName>
        <fullName evidence="1">Uncharacterized protein</fullName>
    </submittedName>
</protein>
<name>S0GM14_9BACT</name>
<dbReference type="EMBL" id="ASSQ01000020">
    <property type="protein sequence ID" value="EOS16017.1"/>
    <property type="molecule type" value="Genomic_DNA"/>
</dbReference>
<sequence>MRNYSKSGLFITNVLTFCLVGQDAVIIRPIPFIVLILTFSSCDNSLRSFVTKTSRLREAK</sequence>
<dbReference type="AlphaFoldDB" id="S0GM14"/>
<keyword evidence="2" id="KW-1185">Reference proteome</keyword>